<keyword evidence="1" id="KW-0472">Membrane</keyword>
<keyword evidence="3" id="KW-1185">Reference proteome</keyword>
<evidence type="ECO:0000313" key="3">
    <source>
        <dbReference type="Proteomes" id="UP000004597"/>
    </source>
</evidence>
<dbReference type="HOGENOM" id="CLU_3397896_0_0_10"/>
<evidence type="ECO:0000256" key="1">
    <source>
        <dbReference type="SAM" id="Phobius"/>
    </source>
</evidence>
<dbReference type="AlphaFoldDB" id="G6AH62"/>
<reference evidence="2 3" key="1">
    <citation type="submission" date="2011-10" db="EMBL/GenBank/DDBJ databases">
        <title>The Genome Sequence of Prevotella histicola F0411.</title>
        <authorList>
            <consortium name="The Broad Institute Genome Sequencing Platform"/>
            <person name="Earl A."/>
            <person name="Ward D."/>
            <person name="Feldgarden M."/>
            <person name="Gevers D."/>
            <person name="Izard J."/>
            <person name="Ganesan A."/>
            <person name="Blanton J.M."/>
            <person name="Baranova O.V."/>
            <person name="Tanner A.C."/>
            <person name="Mathney J.M.J."/>
            <person name="Dewhirst F.E."/>
            <person name="Young S.K."/>
            <person name="Zeng Q."/>
            <person name="Gargeya S."/>
            <person name="Fitzgerald M."/>
            <person name="Haas B."/>
            <person name="Abouelleil A."/>
            <person name="Alvarado L."/>
            <person name="Arachchi H.M."/>
            <person name="Berlin A."/>
            <person name="Brown A."/>
            <person name="Chapman S.B."/>
            <person name="Chen Z."/>
            <person name="Dunbar C."/>
            <person name="Freedman E."/>
            <person name="Gearin G."/>
            <person name="Gellesch M."/>
            <person name="Goldberg J."/>
            <person name="Griggs A."/>
            <person name="Gujja S."/>
            <person name="Heiman D."/>
            <person name="Howarth C."/>
            <person name="Larson L."/>
            <person name="Lui A."/>
            <person name="MacDonald P.J.P."/>
            <person name="Montmayeur A."/>
            <person name="Murphy C."/>
            <person name="Neiman D."/>
            <person name="Pearson M."/>
            <person name="Priest M."/>
            <person name="Roberts A."/>
            <person name="Saif S."/>
            <person name="Shea T."/>
            <person name="Shenoy N."/>
            <person name="Sisk P."/>
            <person name="Stolte C."/>
            <person name="Sykes S."/>
            <person name="Wortman J."/>
            <person name="Nusbaum C."/>
            <person name="Birren B."/>
        </authorList>
    </citation>
    <scope>NUCLEOTIDE SEQUENCE [LARGE SCALE GENOMIC DNA]</scope>
    <source>
        <strain evidence="2 3">F0411</strain>
    </source>
</reference>
<accession>G6AH62</accession>
<protein>
    <submittedName>
        <fullName evidence="2">Uncharacterized protein</fullName>
    </submittedName>
</protein>
<keyword evidence="1" id="KW-1133">Transmembrane helix</keyword>
<feature type="transmembrane region" description="Helical" evidence="1">
    <location>
        <begin position="6"/>
        <end position="27"/>
    </location>
</feature>
<keyword evidence="1" id="KW-0812">Transmembrane</keyword>
<comment type="caution">
    <text evidence="2">The sequence shown here is derived from an EMBL/GenBank/DDBJ whole genome shotgun (WGS) entry which is preliminary data.</text>
</comment>
<sequence>MLLDSETMLLLGGVMVMTILSIIALTFSNIR</sequence>
<dbReference type="EMBL" id="AFXP01000014">
    <property type="protein sequence ID" value="EHG15863.1"/>
    <property type="molecule type" value="Genomic_DNA"/>
</dbReference>
<organism evidence="2 3">
    <name type="scientific">Prevotella histicola F0411</name>
    <dbReference type="NCBI Taxonomy" id="857291"/>
    <lineage>
        <taxon>Bacteria</taxon>
        <taxon>Pseudomonadati</taxon>
        <taxon>Bacteroidota</taxon>
        <taxon>Bacteroidia</taxon>
        <taxon>Bacteroidales</taxon>
        <taxon>Prevotellaceae</taxon>
        <taxon>Prevotella</taxon>
    </lineage>
</organism>
<gene>
    <name evidence="2" type="ORF">HMPREF9138_01439</name>
</gene>
<name>G6AH62_9BACT</name>
<dbReference type="Proteomes" id="UP000004597">
    <property type="component" value="Unassembled WGS sequence"/>
</dbReference>
<evidence type="ECO:0000313" key="2">
    <source>
        <dbReference type="EMBL" id="EHG15863.1"/>
    </source>
</evidence>
<proteinExistence type="predicted"/>
<dbReference type="STRING" id="857291.HMPREF9138_01439"/>